<dbReference type="Proteomes" id="UP001175353">
    <property type="component" value="Unassembled WGS sequence"/>
</dbReference>
<comment type="caution">
    <text evidence="3">The sequence shown here is derived from an EMBL/GenBank/DDBJ whole genome shotgun (WGS) entry which is preliminary data.</text>
</comment>
<organism evidence="3 4">
    <name type="scientific">Friedmanniomyces endolithicus</name>
    <dbReference type="NCBI Taxonomy" id="329885"/>
    <lineage>
        <taxon>Eukaryota</taxon>
        <taxon>Fungi</taxon>
        <taxon>Dikarya</taxon>
        <taxon>Ascomycota</taxon>
        <taxon>Pezizomycotina</taxon>
        <taxon>Dothideomycetes</taxon>
        <taxon>Dothideomycetidae</taxon>
        <taxon>Mycosphaerellales</taxon>
        <taxon>Teratosphaeriaceae</taxon>
        <taxon>Friedmanniomyces</taxon>
    </lineage>
</organism>
<feature type="domain" description="Myb-like" evidence="1">
    <location>
        <begin position="219"/>
        <end position="267"/>
    </location>
</feature>
<name>A0AAN6KHT9_9PEZI</name>
<dbReference type="AlphaFoldDB" id="A0AAN6KHT9"/>
<accession>A0AAN6KHT9</accession>
<reference evidence="2" key="1">
    <citation type="submission" date="2021-12" db="EMBL/GenBank/DDBJ databases">
        <title>Black yeast isolated from Biological Soil Crust.</title>
        <authorList>
            <person name="Kurbessoian T."/>
        </authorList>
    </citation>
    <scope>NUCLEOTIDE SEQUENCE</scope>
    <source>
        <strain evidence="2">CCFEE 5208</strain>
    </source>
</reference>
<reference evidence="3" key="2">
    <citation type="submission" date="2023-06" db="EMBL/GenBank/DDBJ databases">
        <title>Black Yeasts Isolated from many extreme environments.</title>
        <authorList>
            <person name="Coleine C."/>
            <person name="Stajich J.E."/>
            <person name="Selbmann L."/>
        </authorList>
    </citation>
    <scope>NUCLEOTIDE SEQUENCE</scope>
    <source>
        <strain evidence="3">CCFEE 5200</strain>
    </source>
</reference>
<protein>
    <recommendedName>
        <fullName evidence="1">Myb-like domain-containing protein</fullName>
    </recommendedName>
</protein>
<evidence type="ECO:0000313" key="3">
    <source>
        <dbReference type="EMBL" id="KAK0982891.1"/>
    </source>
</evidence>
<dbReference type="EMBL" id="JAUJLE010000104">
    <property type="protein sequence ID" value="KAK0982891.1"/>
    <property type="molecule type" value="Genomic_DNA"/>
</dbReference>
<sequence>MPSKVYYTKVEDDIILKGRREKRPTKAIAGELGRTCVSVRDRSSRLDLKGALPIVRKPHFSTEDWDKVAAMRAAGETFRAIAHALQVSLGTVLSQRQLMSTKPETKPDRTVTSAGILEMISPRNDQKLKLTQIAIRTGKSIRAVEYALRSPLNPERKPLKTPPRAYTQAEDEEIIRLREQDGLTYAQIATQMQERSTNGVQGRYYRYLQDRGPIRTKDKSWRYTKDEAEQLIRLRKEGHLSFAQIAELFPGRNALSLSSKLSKLMKGRK</sequence>
<dbReference type="SMART" id="SM00717">
    <property type="entry name" value="SANT"/>
    <property type="match status" value="3"/>
</dbReference>
<dbReference type="EMBL" id="JASUXU010000058">
    <property type="protein sequence ID" value="KAK0313971.1"/>
    <property type="molecule type" value="Genomic_DNA"/>
</dbReference>
<evidence type="ECO:0000259" key="1">
    <source>
        <dbReference type="SMART" id="SM00717"/>
    </source>
</evidence>
<dbReference type="Gene3D" id="1.10.10.60">
    <property type="entry name" value="Homeodomain-like"/>
    <property type="match status" value="1"/>
</dbReference>
<evidence type="ECO:0000313" key="2">
    <source>
        <dbReference type="EMBL" id="KAK0313971.1"/>
    </source>
</evidence>
<dbReference type="Proteomes" id="UP001168146">
    <property type="component" value="Unassembled WGS sequence"/>
</dbReference>
<keyword evidence="4" id="KW-1185">Reference proteome</keyword>
<feature type="domain" description="Myb-like" evidence="1">
    <location>
        <begin position="3"/>
        <end position="49"/>
    </location>
</feature>
<evidence type="ECO:0000313" key="4">
    <source>
        <dbReference type="Proteomes" id="UP001175353"/>
    </source>
</evidence>
<dbReference type="CDD" id="cd00167">
    <property type="entry name" value="SANT"/>
    <property type="match status" value="1"/>
</dbReference>
<dbReference type="SUPFAM" id="SSF46689">
    <property type="entry name" value="Homeodomain-like"/>
    <property type="match status" value="1"/>
</dbReference>
<dbReference type="InterPro" id="IPR001005">
    <property type="entry name" value="SANT/Myb"/>
</dbReference>
<gene>
    <name evidence="2" type="ORF">LTR82_013281</name>
    <name evidence="3" type="ORF">LTR91_011434</name>
</gene>
<proteinExistence type="predicted"/>
<dbReference type="Pfam" id="PF13921">
    <property type="entry name" value="Myb_DNA-bind_6"/>
    <property type="match status" value="1"/>
</dbReference>
<feature type="domain" description="Myb-like" evidence="1">
    <location>
        <begin position="162"/>
        <end position="210"/>
    </location>
</feature>
<dbReference type="InterPro" id="IPR009057">
    <property type="entry name" value="Homeodomain-like_sf"/>
</dbReference>